<dbReference type="RefSeq" id="WP_209287202.1">
    <property type="nucleotide sequence ID" value="NZ_JACVEW010000009.1"/>
</dbReference>
<dbReference type="Proteomes" id="UP000810171">
    <property type="component" value="Unassembled WGS sequence"/>
</dbReference>
<reference evidence="1 2" key="1">
    <citation type="submission" date="2020-09" db="EMBL/GenBank/DDBJ databases">
        <authorList>
            <person name="Tanuku N.R.S."/>
        </authorList>
    </citation>
    <scope>NUCLEOTIDE SEQUENCE [LARGE SCALE GENOMIC DNA]</scope>
    <source>
        <strain evidence="1 2">AK62</strain>
    </source>
</reference>
<name>A0ABS3ZC27_9GAMM</name>
<comment type="caution">
    <text evidence="1">The sequence shown here is derived from an EMBL/GenBank/DDBJ whole genome shotgun (WGS) entry which is preliminary data.</text>
</comment>
<proteinExistence type="predicted"/>
<accession>A0ABS3ZC27</accession>
<protein>
    <recommendedName>
        <fullName evidence="3">Cobalt transporter</fullName>
    </recommendedName>
</protein>
<organism evidence="1 2">
    <name type="scientific">Marinobacterium alkalitolerans</name>
    <dbReference type="NCBI Taxonomy" id="1542925"/>
    <lineage>
        <taxon>Bacteria</taxon>
        <taxon>Pseudomonadati</taxon>
        <taxon>Pseudomonadota</taxon>
        <taxon>Gammaproteobacteria</taxon>
        <taxon>Oceanospirillales</taxon>
        <taxon>Oceanospirillaceae</taxon>
        <taxon>Marinobacterium</taxon>
    </lineage>
</organism>
<evidence type="ECO:0000313" key="2">
    <source>
        <dbReference type="Proteomes" id="UP000810171"/>
    </source>
</evidence>
<gene>
    <name evidence="1" type="ORF">H9C73_07530</name>
</gene>
<evidence type="ECO:0000313" key="1">
    <source>
        <dbReference type="EMBL" id="MBP0048584.1"/>
    </source>
</evidence>
<dbReference type="EMBL" id="JACVEW010000009">
    <property type="protein sequence ID" value="MBP0048584.1"/>
    <property type="molecule type" value="Genomic_DNA"/>
</dbReference>
<keyword evidence="2" id="KW-1185">Reference proteome</keyword>
<evidence type="ECO:0008006" key="3">
    <source>
        <dbReference type="Google" id="ProtNLM"/>
    </source>
</evidence>
<sequence length="111" mass="11799">MTRTSVALLVVLLFNLQVLSVAGQSLSSESAAWQHWQFHLEHGEHSHDTQLADHAVSENLLHVDISQTGAAGLVVAPVTTESFKASSQLVVLPPPSHTSPHLGTDTPPPIA</sequence>